<evidence type="ECO:0000256" key="6">
    <source>
        <dbReference type="ARBA" id="ARBA00023136"/>
    </source>
</evidence>
<feature type="transmembrane region" description="Helical" evidence="7">
    <location>
        <begin position="51"/>
        <end position="73"/>
    </location>
</feature>
<dbReference type="AlphaFoldDB" id="A0A0M0G4V6"/>
<dbReference type="GO" id="GO:0005886">
    <property type="term" value="C:plasma membrane"/>
    <property type="evidence" value="ECO:0007669"/>
    <property type="project" value="UniProtKB-SubCell"/>
</dbReference>
<dbReference type="Gene3D" id="1.20.1250.20">
    <property type="entry name" value="MFS general substrate transporter like domains"/>
    <property type="match status" value="1"/>
</dbReference>
<dbReference type="EMBL" id="LGUE01000004">
    <property type="protein sequence ID" value="KON84869.1"/>
    <property type="molecule type" value="Genomic_DNA"/>
</dbReference>
<proteinExistence type="predicted"/>
<feature type="domain" description="Major facilitator superfamily (MFS) profile" evidence="8">
    <location>
        <begin position="1"/>
        <end position="203"/>
    </location>
</feature>
<evidence type="ECO:0000256" key="5">
    <source>
        <dbReference type="ARBA" id="ARBA00022989"/>
    </source>
</evidence>
<evidence type="ECO:0000313" key="9">
    <source>
        <dbReference type="EMBL" id="KON84869.1"/>
    </source>
</evidence>
<feature type="transmembrane region" description="Helical" evidence="7">
    <location>
        <begin position="20"/>
        <end position="39"/>
    </location>
</feature>
<feature type="transmembrane region" description="Helical" evidence="7">
    <location>
        <begin position="267"/>
        <end position="288"/>
    </location>
</feature>
<organism evidence="9 10">
    <name type="scientific">Rossellomorea marisflavi</name>
    <dbReference type="NCBI Taxonomy" id="189381"/>
    <lineage>
        <taxon>Bacteria</taxon>
        <taxon>Bacillati</taxon>
        <taxon>Bacillota</taxon>
        <taxon>Bacilli</taxon>
        <taxon>Bacillales</taxon>
        <taxon>Bacillaceae</taxon>
        <taxon>Rossellomorea</taxon>
    </lineage>
</organism>
<dbReference type="InterPro" id="IPR011701">
    <property type="entry name" value="MFS"/>
</dbReference>
<name>A0A0M0G4V6_9BACI</name>
<dbReference type="SUPFAM" id="SSF103473">
    <property type="entry name" value="MFS general substrate transporter"/>
    <property type="match status" value="1"/>
</dbReference>
<feature type="transmembrane region" description="Helical" evidence="7">
    <location>
        <begin position="233"/>
        <end position="255"/>
    </location>
</feature>
<evidence type="ECO:0000259" key="8">
    <source>
        <dbReference type="PROSITE" id="PS50850"/>
    </source>
</evidence>
<keyword evidence="4 7" id="KW-0812">Transmembrane</keyword>
<evidence type="ECO:0000256" key="7">
    <source>
        <dbReference type="SAM" id="Phobius"/>
    </source>
</evidence>
<evidence type="ECO:0000313" key="10">
    <source>
        <dbReference type="Proteomes" id="UP000037405"/>
    </source>
</evidence>
<dbReference type="STRING" id="189381.GCA_900166615_01350"/>
<dbReference type="InterPro" id="IPR020846">
    <property type="entry name" value="MFS_dom"/>
</dbReference>
<dbReference type="InterPro" id="IPR036259">
    <property type="entry name" value="MFS_trans_sf"/>
</dbReference>
<feature type="transmembrane region" description="Helical" evidence="7">
    <location>
        <begin position="321"/>
        <end position="343"/>
    </location>
</feature>
<feature type="transmembrane region" description="Helical" evidence="7">
    <location>
        <begin position="112"/>
        <end position="131"/>
    </location>
</feature>
<feature type="transmembrane region" description="Helical" evidence="7">
    <location>
        <begin position="181"/>
        <end position="198"/>
    </location>
</feature>
<dbReference type="Proteomes" id="UP000037405">
    <property type="component" value="Unassembled WGS sequence"/>
</dbReference>
<dbReference type="PROSITE" id="PS50850">
    <property type="entry name" value="MFS"/>
    <property type="match status" value="1"/>
</dbReference>
<comment type="caution">
    <text evidence="9">The sequence shown here is derived from an EMBL/GenBank/DDBJ whole genome shotgun (WGS) entry which is preliminary data.</text>
</comment>
<feature type="transmembrane region" description="Helical" evidence="7">
    <location>
        <begin position="355"/>
        <end position="381"/>
    </location>
</feature>
<evidence type="ECO:0000256" key="1">
    <source>
        <dbReference type="ARBA" id="ARBA00004651"/>
    </source>
</evidence>
<dbReference type="GO" id="GO:0022857">
    <property type="term" value="F:transmembrane transporter activity"/>
    <property type="evidence" value="ECO:0007669"/>
    <property type="project" value="InterPro"/>
</dbReference>
<evidence type="ECO:0000256" key="2">
    <source>
        <dbReference type="ARBA" id="ARBA00022448"/>
    </source>
</evidence>
<keyword evidence="5 7" id="KW-1133">Transmembrane helix</keyword>
<evidence type="ECO:0000256" key="4">
    <source>
        <dbReference type="ARBA" id="ARBA00022692"/>
    </source>
</evidence>
<gene>
    <name evidence="9" type="ORF">AF331_12755</name>
</gene>
<comment type="subcellular location">
    <subcellularLocation>
        <location evidence="1">Cell membrane</location>
        <topology evidence="1">Multi-pass membrane protein</topology>
    </subcellularLocation>
</comment>
<keyword evidence="2" id="KW-0813">Transport</keyword>
<keyword evidence="3" id="KW-1003">Cell membrane</keyword>
<dbReference type="RefSeq" id="WP_053428470.1">
    <property type="nucleotide sequence ID" value="NZ_JAMQJC010000001.1"/>
</dbReference>
<dbReference type="PANTHER" id="PTHR23513">
    <property type="entry name" value="INTEGRAL MEMBRANE EFFLUX PROTEIN-RELATED"/>
    <property type="match status" value="1"/>
</dbReference>
<keyword evidence="10" id="KW-1185">Reference proteome</keyword>
<protein>
    <recommendedName>
        <fullName evidence="8">Major facilitator superfamily (MFS) profile domain-containing protein</fullName>
    </recommendedName>
</protein>
<dbReference type="PANTHER" id="PTHR23513:SF6">
    <property type="entry name" value="MAJOR FACILITATOR SUPERFAMILY ASSOCIATED DOMAIN-CONTAINING PROTEIN"/>
    <property type="match status" value="1"/>
</dbReference>
<keyword evidence="6 7" id="KW-0472">Membrane</keyword>
<dbReference type="PATRIC" id="fig|189381.12.peg.2593"/>
<evidence type="ECO:0000256" key="3">
    <source>
        <dbReference type="ARBA" id="ARBA00022475"/>
    </source>
</evidence>
<accession>A0A0M0G4V6</accession>
<dbReference type="OrthoDB" id="3613552at2"/>
<dbReference type="CDD" id="cd06173">
    <property type="entry name" value="MFS_MefA_like"/>
    <property type="match status" value="1"/>
</dbReference>
<reference evidence="10" key="1">
    <citation type="submission" date="2015-07" db="EMBL/GenBank/DDBJ databases">
        <title>Fjat-14235 jcm11544.</title>
        <authorList>
            <person name="Liu B."/>
            <person name="Wang J."/>
            <person name="Zhu Y."/>
            <person name="Liu G."/>
            <person name="Chen Q."/>
            <person name="Chen Z."/>
            <person name="Lan J."/>
            <person name="Che J."/>
            <person name="Ge C."/>
            <person name="Shi H."/>
            <person name="Pan Z."/>
            <person name="Liu X."/>
        </authorList>
    </citation>
    <scope>NUCLEOTIDE SEQUENCE [LARGE SCALE GENOMIC DNA]</scope>
    <source>
        <strain evidence="10">JCM 11544</strain>
    </source>
</reference>
<sequence>MEQSIQLQVKQDSIWKNKQFIYLLASSVFSSLGASMFLFTQSWYIVTILNLQAAVGFVMIGSTLPQIFLLFIGGVIADRWDKTRLMFWSDLTRVILIFSLVIVLVAYAVIPIFIFVIYAVAFGVLGAFFYPARDSIIPMITEDHNLTKANSLIQGTNQLSMLAGPLVCGVLITLFNFQTTFFIVAILLAAGTLPLYFMRESKVEKERVEGTPLKKELMEGLLYIKGSSLLQGLLLISVLINLIIVGPLFMGLPIFVRNVLDGTALSYSLIEGSLSIGLLIGSIIMFAWNTNRHRGKIALYSLLCLSFSYLLFSQTTTFTTGLASIFLVGGFIQITTLPVISIIQRQVSKEYLGRIMSLMTISSMGLTPISYGVTSMLLTVGLTIQDIMFWSSLILIVVTIGVILSARQIRATH</sequence>
<dbReference type="Pfam" id="PF07690">
    <property type="entry name" value="MFS_1"/>
    <property type="match status" value="1"/>
</dbReference>
<feature type="transmembrane region" description="Helical" evidence="7">
    <location>
        <begin position="297"/>
        <end position="315"/>
    </location>
</feature>
<feature type="transmembrane region" description="Helical" evidence="7">
    <location>
        <begin position="387"/>
        <end position="406"/>
    </location>
</feature>